<dbReference type="InterPro" id="IPR034176">
    <property type="entry name" value="Peptidases_S8_13"/>
</dbReference>
<dbReference type="InterPro" id="IPR015500">
    <property type="entry name" value="Peptidase_S8_subtilisin-rel"/>
</dbReference>
<evidence type="ECO:0000256" key="7">
    <source>
        <dbReference type="ARBA" id="ARBA00022825"/>
    </source>
</evidence>
<dbReference type="Gene3D" id="3.40.50.200">
    <property type="entry name" value="Peptidase S8/S53 domain"/>
    <property type="match status" value="1"/>
</dbReference>
<keyword evidence="15" id="KW-1185">Reference proteome</keyword>
<dbReference type="InterPro" id="IPR023828">
    <property type="entry name" value="Peptidase_S8_Ser-AS"/>
</dbReference>
<evidence type="ECO:0000313" key="15">
    <source>
        <dbReference type="Proteomes" id="UP000190061"/>
    </source>
</evidence>
<proteinExistence type="inferred from homology"/>
<dbReference type="GO" id="GO:0006508">
    <property type="term" value="P:proteolysis"/>
    <property type="evidence" value="ECO:0007669"/>
    <property type="project" value="UniProtKB-KW"/>
</dbReference>
<keyword evidence="6 9" id="KW-0378">Hydrolase</keyword>
<feature type="domain" description="Peptidase S8/S53" evidence="12">
    <location>
        <begin position="191"/>
        <end position="496"/>
    </location>
</feature>
<feature type="signal peptide" evidence="11">
    <location>
        <begin position="1"/>
        <end position="28"/>
    </location>
</feature>
<evidence type="ECO:0000256" key="4">
    <source>
        <dbReference type="ARBA" id="ARBA00022670"/>
    </source>
</evidence>
<evidence type="ECO:0000256" key="8">
    <source>
        <dbReference type="ARBA" id="ARBA00023145"/>
    </source>
</evidence>
<dbReference type="Pfam" id="PF04151">
    <property type="entry name" value="PPC"/>
    <property type="match status" value="1"/>
</dbReference>
<dbReference type="Gene3D" id="2.60.120.380">
    <property type="match status" value="1"/>
</dbReference>
<evidence type="ECO:0000256" key="6">
    <source>
        <dbReference type="ARBA" id="ARBA00022801"/>
    </source>
</evidence>
<feature type="chain" id="PRO_5012391350" evidence="11">
    <location>
        <begin position="29"/>
        <end position="621"/>
    </location>
</feature>
<dbReference type="Pfam" id="PF00082">
    <property type="entry name" value="Peptidase_S8"/>
    <property type="match status" value="1"/>
</dbReference>
<keyword evidence="3" id="KW-0964">Secreted</keyword>
<evidence type="ECO:0000256" key="10">
    <source>
        <dbReference type="RuleBase" id="RU003355"/>
    </source>
</evidence>
<dbReference type="SUPFAM" id="SSF52743">
    <property type="entry name" value="Subtilisin-like"/>
    <property type="match status" value="1"/>
</dbReference>
<evidence type="ECO:0000259" key="13">
    <source>
        <dbReference type="Pfam" id="PF04151"/>
    </source>
</evidence>
<reference evidence="14 15" key="1">
    <citation type="submission" date="2017-02" db="EMBL/GenBank/DDBJ databases">
        <authorList>
            <person name="Peterson S.W."/>
        </authorList>
    </citation>
    <scope>NUCLEOTIDE SEQUENCE [LARGE SCALE GENOMIC DNA]</scope>
    <source>
        <strain evidence="14 15">DSM 21749</strain>
    </source>
</reference>
<feature type="active site" description="Charge relay system" evidence="9">
    <location>
        <position position="260"/>
    </location>
</feature>
<dbReference type="AlphaFoldDB" id="A0A1T4S358"/>
<dbReference type="GO" id="GO:0004252">
    <property type="term" value="F:serine-type endopeptidase activity"/>
    <property type="evidence" value="ECO:0007669"/>
    <property type="project" value="UniProtKB-UniRule"/>
</dbReference>
<evidence type="ECO:0000256" key="1">
    <source>
        <dbReference type="ARBA" id="ARBA00004613"/>
    </source>
</evidence>
<feature type="active site" description="Charge relay system" evidence="9">
    <location>
        <position position="444"/>
    </location>
</feature>
<keyword evidence="5 11" id="KW-0732">Signal</keyword>
<feature type="domain" description="Peptidase C-terminal archaeal/bacterial" evidence="13">
    <location>
        <begin position="540"/>
        <end position="606"/>
    </location>
</feature>
<dbReference type="PROSITE" id="PS00136">
    <property type="entry name" value="SUBTILASE_ASP"/>
    <property type="match status" value="1"/>
</dbReference>
<dbReference type="EMBL" id="FUXP01000013">
    <property type="protein sequence ID" value="SKA22665.1"/>
    <property type="molecule type" value="Genomic_DNA"/>
</dbReference>
<keyword evidence="7 9" id="KW-0720">Serine protease</keyword>
<keyword evidence="4 9" id="KW-0645">Protease</keyword>
<comment type="subcellular location">
    <subcellularLocation>
        <location evidence="1">Secreted</location>
    </subcellularLocation>
</comment>
<evidence type="ECO:0000256" key="9">
    <source>
        <dbReference type="PROSITE-ProRule" id="PRU01240"/>
    </source>
</evidence>
<protein>
    <submittedName>
        <fullName evidence="14">Serine protease</fullName>
    </submittedName>
</protein>
<dbReference type="InterPro" id="IPR023827">
    <property type="entry name" value="Peptidase_S8_Asp-AS"/>
</dbReference>
<evidence type="ECO:0000313" key="14">
    <source>
        <dbReference type="EMBL" id="SKA22665.1"/>
    </source>
</evidence>
<evidence type="ECO:0000256" key="11">
    <source>
        <dbReference type="SAM" id="SignalP"/>
    </source>
</evidence>
<dbReference type="PROSITE" id="PS51892">
    <property type="entry name" value="SUBTILASE"/>
    <property type="match status" value="1"/>
</dbReference>
<dbReference type="STRING" id="1122188.SAMN02745674_02525"/>
<dbReference type="InterPro" id="IPR050131">
    <property type="entry name" value="Peptidase_S8_subtilisin-like"/>
</dbReference>
<dbReference type="GO" id="GO:0005576">
    <property type="term" value="C:extracellular region"/>
    <property type="evidence" value="ECO:0007669"/>
    <property type="project" value="UniProtKB-SubCell"/>
</dbReference>
<dbReference type="CDD" id="cd07496">
    <property type="entry name" value="Peptidases_S8_13"/>
    <property type="match status" value="1"/>
</dbReference>
<evidence type="ECO:0000256" key="2">
    <source>
        <dbReference type="ARBA" id="ARBA00011073"/>
    </source>
</evidence>
<dbReference type="PRINTS" id="PR00723">
    <property type="entry name" value="SUBTILISIN"/>
</dbReference>
<accession>A0A1T4S358</accession>
<name>A0A1T4S358_9GAMM</name>
<dbReference type="Proteomes" id="UP000190061">
    <property type="component" value="Unassembled WGS sequence"/>
</dbReference>
<organism evidence="14 15">
    <name type="scientific">Lysobacter spongiicola DSM 21749</name>
    <dbReference type="NCBI Taxonomy" id="1122188"/>
    <lineage>
        <taxon>Bacteria</taxon>
        <taxon>Pseudomonadati</taxon>
        <taxon>Pseudomonadota</taxon>
        <taxon>Gammaproteobacteria</taxon>
        <taxon>Lysobacterales</taxon>
        <taxon>Lysobacteraceae</taxon>
        <taxon>Novilysobacter</taxon>
    </lineage>
</organism>
<comment type="similarity">
    <text evidence="2 9 10">Belongs to the peptidase S8 family.</text>
</comment>
<dbReference type="InterPro" id="IPR007280">
    <property type="entry name" value="Peptidase_C_arc/bac"/>
</dbReference>
<evidence type="ECO:0000256" key="5">
    <source>
        <dbReference type="ARBA" id="ARBA00022729"/>
    </source>
</evidence>
<dbReference type="InterPro" id="IPR000209">
    <property type="entry name" value="Peptidase_S8/S53_dom"/>
</dbReference>
<dbReference type="PROSITE" id="PS00138">
    <property type="entry name" value="SUBTILASE_SER"/>
    <property type="match status" value="1"/>
</dbReference>
<dbReference type="PANTHER" id="PTHR43806:SF11">
    <property type="entry name" value="CEREVISIN-RELATED"/>
    <property type="match status" value="1"/>
</dbReference>
<dbReference type="RefSeq" id="WP_078759070.1">
    <property type="nucleotide sequence ID" value="NZ_FUXP01000013.1"/>
</dbReference>
<dbReference type="OrthoDB" id="9790784at2"/>
<gene>
    <name evidence="14" type="ORF">SAMN02745674_02525</name>
</gene>
<sequence length="621" mass="63310">MTQKHNALKMTLLATVIASAIAAPAAMAGNGTPFETRPVSTSTPAQDGARLIVQYRDGAAAPAAKLRTVNAAASRAHSARMIRSTADARQPAPTARYMRKLAVGADLLKLSHKVGKAELDALVRELSADPAVAHVEIDQMLRHTGLPQRSAPVMAQPQLVPDDQYYQQYQWHLQDTAGGINATEAWDTNAGAGVVVAVLDTGIVPHPDMDTNMLPGYDFITDSEVSRRPTDERVPGAYDYGDWYEDGECGEPVGSGSSFHGTHVAGTVAELTNNSIGMAGVAHNAQVLPVRVLGKCGGYTSDIADAIIWAAGGSVAGVPDNGTPAEVINLSLGGSGSCAAISQAAINQAVALGTTVVVAAGNSNGNAANYTPASCDDVVSVGAARITGGRASYSNYGAVVDLAGPGGGGGVDGNPNGYVWQAANDSDTSPDLGSPTYMGLAGTSMAAPHVAGVAAMIQSVVVGAGEAPKTPAEVEAILVDSARAFPATPDQPIGSGLLDAPDAIAAALGDDDDDGDDDAIPLTNKVPLGGLSGSAGSEKLYSIEVPAGARMLNVLTYGGSGNVSIYVSAGDAPTTEDYDHRSARPGNNETVRVRNPEADTYYIRVVGAAAFSGVTLQARVD</sequence>
<dbReference type="InterPro" id="IPR036852">
    <property type="entry name" value="Peptidase_S8/S53_dom_sf"/>
</dbReference>
<dbReference type="FunFam" id="3.40.50.200:FF:000022">
    <property type="entry name" value="Extracellular protease"/>
    <property type="match status" value="1"/>
</dbReference>
<evidence type="ECO:0000256" key="3">
    <source>
        <dbReference type="ARBA" id="ARBA00022525"/>
    </source>
</evidence>
<dbReference type="PANTHER" id="PTHR43806">
    <property type="entry name" value="PEPTIDASE S8"/>
    <property type="match status" value="1"/>
</dbReference>
<keyword evidence="8" id="KW-0865">Zymogen</keyword>
<feature type="active site" description="Charge relay system" evidence="9">
    <location>
        <position position="200"/>
    </location>
</feature>
<evidence type="ECO:0000259" key="12">
    <source>
        <dbReference type="Pfam" id="PF00082"/>
    </source>
</evidence>